<proteinExistence type="predicted"/>
<sequence length="155" mass="17536">MVLTLSSKQDGRYKNIHCVPAGMSFLLIMKSVALSVSACEALVLFIISLTGAWMKLPWTTCRGVEDCIDHRLTSRCMFASPNDTICSEFIRAMVLTRSDHIKNSPLATYVQQIVQGECKDRFPTKLCERHIGDCEDKYLKDVMKMHCNKTCGYCQ</sequence>
<dbReference type="AlphaFoldDB" id="A0A016UF80"/>
<dbReference type="OrthoDB" id="5876443at2759"/>
<gene>
    <name evidence="3" type="primary">Acey_s0043.g757</name>
    <name evidence="3" type="ORF">Y032_0043g757</name>
</gene>
<dbReference type="STRING" id="53326.A0A016UF80"/>
<keyword evidence="1" id="KW-0812">Transmembrane</keyword>
<evidence type="ECO:0000256" key="1">
    <source>
        <dbReference type="SAM" id="Phobius"/>
    </source>
</evidence>
<dbReference type="InterPro" id="IPR003582">
    <property type="entry name" value="ShKT_dom"/>
</dbReference>
<feature type="domain" description="ShKT" evidence="2">
    <location>
        <begin position="117"/>
        <end position="155"/>
    </location>
</feature>
<keyword evidence="4" id="KW-1185">Reference proteome</keyword>
<dbReference type="Proteomes" id="UP000024635">
    <property type="component" value="Unassembled WGS sequence"/>
</dbReference>
<dbReference type="SMART" id="SM00254">
    <property type="entry name" value="ShKT"/>
    <property type="match status" value="1"/>
</dbReference>
<dbReference type="Gene3D" id="1.10.10.1940">
    <property type="match status" value="1"/>
</dbReference>
<name>A0A016UF80_9BILA</name>
<evidence type="ECO:0000313" key="3">
    <source>
        <dbReference type="EMBL" id="EYC13512.1"/>
    </source>
</evidence>
<dbReference type="EMBL" id="JARK01001379">
    <property type="protein sequence ID" value="EYC13512.1"/>
    <property type="molecule type" value="Genomic_DNA"/>
</dbReference>
<reference evidence="4" key="1">
    <citation type="journal article" date="2015" name="Nat. Genet.">
        <title>The genome and transcriptome of the zoonotic hookworm Ancylostoma ceylanicum identify infection-specific gene families.</title>
        <authorList>
            <person name="Schwarz E.M."/>
            <person name="Hu Y."/>
            <person name="Antoshechkin I."/>
            <person name="Miller M.M."/>
            <person name="Sternberg P.W."/>
            <person name="Aroian R.V."/>
        </authorList>
    </citation>
    <scope>NUCLEOTIDE SEQUENCE</scope>
    <source>
        <strain evidence="4">HY135</strain>
    </source>
</reference>
<evidence type="ECO:0000259" key="2">
    <source>
        <dbReference type="SMART" id="SM00254"/>
    </source>
</evidence>
<feature type="transmembrane region" description="Helical" evidence="1">
    <location>
        <begin position="32"/>
        <end position="53"/>
    </location>
</feature>
<accession>A0A016UF80</accession>
<organism evidence="3 4">
    <name type="scientific">Ancylostoma ceylanicum</name>
    <dbReference type="NCBI Taxonomy" id="53326"/>
    <lineage>
        <taxon>Eukaryota</taxon>
        <taxon>Metazoa</taxon>
        <taxon>Ecdysozoa</taxon>
        <taxon>Nematoda</taxon>
        <taxon>Chromadorea</taxon>
        <taxon>Rhabditida</taxon>
        <taxon>Rhabditina</taxon>
        <taxon>Rhabditomorpha</taxon>
        <taxon>Strongyloidea</taxon>
        <taxon>Ancylostomatidae</taxon>
        <taxon>Ancylostomatinae</taxon>
        <taxon>Ancylostoma</taxon>
    </lineage>
</organism>
<evidence type="ECO:0000313" key="4">
    <source>
        <dbReference type="Proteomes" id="UP000024635"/>
    </source>
</evidence>
<protein>
    <recommendedName>
        <fullName evidence="2">ShKT domain-containing protein</fullName>
    </recommendedName>
</protein>
<keyword evidence="1" id="KW-1133">Transmembrane helix</keyword>
<keyword evidence="1" id="KW-0472">Membrane</keyword>
<comment type="caution">
    <text evidence="3">The sequence shown here is derived from an EMBL/GenBank/DDBJ whole genome shotgun (WGS) entry which is preliminary data.</text>
</comment>